<dbReference type="OrthoDB" id="5946463at2"/>
<accession>A0A385SPQ4</accession>
<dbReference type="KEGG" id="chk:D4L85_25520"/>
<feature type="transmembrane region" description="Helical" evidence="1">
    <location>
        <begin position="58"/>
        <end position="77"/>
    </location>
</feature>
<dbReference type="RefSeq" id="WP_119756962.1">
    <property type="nucleotide sequence ID" value="NZ_CP032382.1"/>
</dbReference>
<keyword evidence="1" id="KW-1133">Transmembrane helix</keyword>
<feature type="transmembrane region" description="Helical" evidence="1">
    <location>
        <begin position="176"/>
        <end position="194"/>
    </location>
</feature>
<feature type="transmembrane region" description="Helical" evidence="1">
    <location>
        <begin position="97"/>
        <end position="118"/>
    </location>
</feature>
<keyword evidence="1" id="KW-0812">Transmembrane</keyword>
<sequence length="257" mass="29556">MTFAASLRSEFLKINRTSVIYLMLIAAFIIPFVQLFDYDSPYPGNPVNGWDDFYKEGFMVFAFVFLPLFFVLASTLLMQMEVKNNAWKQVLASPQSFFHILLAKFIALQVLAIAFLLIFNVYTAMSAGVIDIQFGLDFLAYLDRWPELLKLNLLAYGSTFGISGLGFWLAVRSKNFIVPVAIGFSLWLICLAALEVKWPHIDKYVFGLPFTIVSKKYEHEHLLHQLLSIGYGMFFFGVAYFEFVLQRTPLSSLWRKR</sequence>
<dbReference type="AlphaFoldDB" id="A0A385SPQ4"/>
<keyword evidence="3" id="KW-1185">Reference proteome</keyword>
<feature type="transmembrane region" description="Helical" evidence="1">
    <location>
        <begin position="222"/>
        <end position="241"/>
    </location>
</feature>
<feature type="transmembrane region" description="Helical" evidence="1">
    <location>
        <begin position="153"/>
        <end position="170"/>
    </location>
</feature>
<dbReference type="EMBL" id="CP032382">
    <property type="protein sequence ID" value="AYB33733.1"/>
    <property type="molecule type" value="Genomic_DNA"/>
</dbReference>
<evidence type="ECO:0008006" key="4">
    <source>
        <dbReference type="Google" id="ProtNLM"/>
    </source>
</evidence>
<evidence type="ECO:0000256" key="1">
    <source>
        <dbReference type="SAM" id="Phobius"/>
    </source>
</evidence>
<proteinExistence type="predicted"/>
<dbReference type="Pfam" id="PF12730">
    <property type="entry name" value="ABC2_membrane_4"/>
    <property type="match status" value="1"/>
</dbReference>
<reference evidence="3" key="1">
    <citation type="submission" date="2018-09" db="EMBL/GenBank/DDBJ databases">
        <title>Chryseolinea sp. KIS68-18 isolated from soil.</title>
        <authorList>
            <person name="Weon H.-Y."/>
            <person name="Kwon S.-W."/>
            <person name="Lee S.A."/>
        </authorList>
    </citation>
    <scope>NUCLEOTIDE SEQUENCE [LARGE SCALE GENOMIC DNA]</scope>
    <source>
        <strain evidence="3">KIS68-18</strain>
    </source>
</reference>
<protein>
    <recommendedName>
        <fullName evidence="4">ABC transporter permease</fullName>
    </recommendedName>
</protein>
<evidence type="ECO:0000313" key="2">
    <source>
        <dbReference type="EMBL" id="AYB33733.1"/>
    </source>
</evidence>
<organism evidence="2 3">
    <name type="scientific">Chryseolinea soli</name>
    <dbReference type="NCBI Taxonomy" id="2321403"/>
    <lineage>
        <taxon>Bacteria</taxon>
        <taxon>Pseudomonadati</taxon>
        <taxon>Bacteroidota</taxon>
        <taxon>Cytophagia</taxon>
        <taxon>Cytophagales</taxon>
        <taxon>Fulvivirgaceae</taxon>
        <taxon>Chryseolinea</taxon>
    </lineage>
</organism>
<name>A0A385SPQ4_9BACT</name>
<dbReference type="CDD" id="cd21809">
    <property type="entry name" value="ABC-2_lan_permease-like"/>
    <property type="match status" value="1"/>
</dbReference>
<dbReference type="Proteomes" id="UP000266183">
    <property type="component" value="Chromosome"/>
</dbReference>
<feature type="transmembrane region" description="Helical" evidence="1">
    <location>
        <begin position="20"/>
        <end position="38"/>
    </location>
</feature>
<keyword evidence="1" id="KW-0472">Membrane</keyword>
<evidence type="ECO:0000313" key="3">
    <source>
        <dbReference type="Proteomes" id="UP000266183"/>
    </source>
</evidence>
<gene>
    <name evidence="2" type="ORF">D4L85_25520</name>
</gene>